<organism evidence="1 2">
    <name type="scientific">Collichthys lucidus</name>
    <name type="common">Big head croaker</name>
    <name type="synonym">Sciaena lucida</name>
    <dbReference type="NCBI Taxonomy" id="240159"/>
    <lineage>
        <taxon>Eukaryota</taxon>
        <taxon>Metazoa</taxon>
        <taxon>Chordata</taxon>
        <taxon>Craniata</taxon>
        <taxon>Vertebrata</taxon>
        <taxon>Euteleostomi</taxon>
        <taxon>Actinopterygii</taxon>
        <taxon>Neopterygii</taxon>
        <taxon>Teleostei</taxon>
        <taxon>Neoteleostei</taxon>
        <taxon>Acanthomorphata</taxon>
        <taxon>Eupercaria</taxon>
        <taxon>Sciaenidae</taxon>
        <taxon>Collichthys</taxon>
    </lineage>
</organism>
<reference evidence="1 2" key="1">
    <citation type="submission" date="2019-01" db="EMBL/GenBank/DDBJ databases">
        <title>Genome Assembly of Collichthys lucidus.</title>
        <authorList>
            <person name="Cai M."/>
            <person name="Xiao S."/>
        </authorList>
    </citation>
    <scope>NUCLEOTIDE SEQUENCE [LARGE SCALE GENOMIC DNA]</scope>
    <source>
        <strain evidence="1">JT15FE1705JMU</strain>
        <tissue evidence="1">Muscle</tissue>
    </source>
</reference>
<gene>
    <name evidence="1" type="ORF">D9C73_001047</name>
</gene>
<sequence>MGSMTEYTCTVQRSKARIPKYGSPDMGGQAINQKSAREADYPDTSSVFTERPTACHKERLAKPSYLYANITPSHMKDIPSSAKRLTLRAGDAWQSLGKDPQVLLLDTSDYTTTSKMKTLKVIDILEAYASDKIKSLLTLCYIPWYLFNTEWTLVPPANGNSGAHHLFPTFHTPIPIDMRHHEGRYHYEPHPLHAMHGAGEKKPLFLSFSNGAKFKYIKARQDTQSKRETKMERDKAH</sequence>
<evidence type="ECO:0000313" key="1">
    <source>
        <dbReference type="EMBL" id="TKS67629.1"/>
    </source>
</evidence>
<dbReference type="EMBL" id="CM014079">
    <property type="protein sequence ID" value="TKS67629.1"/>
    <property type="molecule type" value="Genomic_DNA"/>
</dbReference>
<dbReference type="Proteomes" id="UP000298787">
    <property type="component" value="Chromosome 2"/>
</dbReference>
<evidence type="ECO:0000313" key="2">
    <source>
        <dbReference type="Proteomes" id="UP000298787"/>
    </source>
</evidence>
<keyword evidence="2" id="KW-1185">Reference proteome</keyword>
<name>A0A4U5U173_COLLU</name>
<dbReference type="AlphaFoldDB" id="A0A4U5U173"/>
<dbReference type="STRING" id="240159.A0A4U5U173"/>
<proteinExistence type="predicted"/>
<accession>A0A4U5U173</accession>
<protein>
    <submittedName>
        <fullName evidence="1">Zinc finger protein GLI2</fullName>
    </submittedName>
</protein>